<evidence type="ECO:0000256" key="5">
    <source>
        <dbReference type="ARBA" id="ARBA00022741"/>
    </source>
</evidence>
<evidence type="ECO:0000256" key="1">
    <source>
        <dbReference type="ARBA" id="ARBA00004496"/>
    </source>
</evidence>
<dbReference type="GO" id="GO:0005737">
    <property type="term" value="C:cytoplasm"/>
    <property type="evidence" value="ECO:0007669"/>
    <property type="project" value="UniProtKB-SubCell"/>
</dbReference>
<keyword evidence="10" id="KW-1185">Reference proteome</keyword>
<evidence type="ECO:0000256" key="4">
    <source>
        <dbReference type="ARBA" id="ARBA00022679"/>
    </source>
</evidence>
<dbReference type="AlphaFoldDB" id="A0A9P0DUJ2"/>
<dbReference type="SUPFAM" id="SSF52540">
    <property type="entry name" value="P-loop containing nucleoside triphosphate hydrolases"/>
    <property type="match status" value="1"/>
</dbReference>
<reference evidence="9" key="1">
    <citation type="submission" date="2022-01" db="EMBL/GenBank/DDBJ databases">
        <authorList>
            <person name="King R."/>
        </authorList>
    </citation>
    <scope>NUCLEOTIDE SEQUENCE</scope>
</reference>
<dbReference type="FunFam" id="3.40.50.300:FF:000315">
    <property type="entry name" value="Adenylate kinase 1"/>
    <property type="match status" value="1"/>
</dbReference>
<keyword evidence="4 8" id="KW-0808">Transferase</keyword>
<dbReference type="Gene3D" id="3.40.50.300">
    <property type="entry name" value="P-loop containing nucleotide triphosphate hydrolases"/>
    <property type="match status" value="1"/>
</dbReference>
<dbReference type="GO" id="GO:0004017">
    <property type="term" value="F:AMP kinase activity"/>
    <property type="evidence" value="ECO:0007669"/>
    <property type="project" value="UniProtKB-EC"/>
</dbReference>
<comment type="subcellular location">
    <subcellularLocation>
        <location evidence="1">Cytoplasm</location>
    </subcellularLocation>
</comment>
<dbReference type="Proteomes" id="UP001153712">
    <property type="component" value="Chromosome 3"/>
</dbReference>
<dbReference type="PROSITE" id="PS00113">
    <property type="entry name" value="ADENYLATE_KINASE"/>
    <property type="match status" value="1"/>
</dbReference>
<organism evidence="9 10">
    <name type="scientific">Phyllotreta striolata</name>
    <name type="common">Striped flea beetle</name>
    <name type="synonym">Crioceris striolata</name>
    <dbReference type="NCBI Taxonomy" id="444603"/>
    <lineage>
        <taxon>Eukaryota</taxon>
        <taxon>Metazoa</taxon>
        <taxon>Ecdysozoa</taxon>
        <taxon>Arthropoda</taxon>
        <taxon>Hexapoda</taxon>
        <taxon>Insecta</taxon>
        <taxon>Pterygota</taxon>
        <taxon>Neoptera</taxon>
        <taxon>Endopterygota</taxon>
        <taxon>Coleoptera</taxon>
        <taxon>Polyphaga</taxon>
        <taxon>Cucujiformia</taxon>
        <taxon>Chrysomeloidea</taxon>
        <taxon>Chrysomelidae</taxon>
        <taxon>Galerucinae</taxon>
        <taxon>Alticini</taxon>
        <taxon>Phyllotreta</taxon>
    </lineage>
</organism>
<keyword evidence="5" id="KW-0547">Nucleotide-binding</keyword>
<keyword evidence="6 8" id="KW-0418">Kinase</keyword>
<keyword evidence="7" id="KW-0067">ATP-binding</keyword>
<protein>
    <recommendedName>
        <fullName evidence="2">adenylate kinase</fullName>
        <ecNumber evidence="2">2.7.4.3</ecNumber>
    </recommendedName>
</protein>
<dbReference type="InterPro" id="IPR027417">
    <property type="entry name" value="P-loop_NTPase"/>
</dbReference>
<dbReference type="OrthoDB" id="442176at2759"/>
<accession>A0A9P0DUJ2</accession>
<dbReference type="EMBL" id="OU900096">
    <property type="protein sequence ID" value="CAH1181018.1"/>
    <property type="molecule type" value="Genomic_DNA"/>
</dbReference>
<comment type="similarity">
    <text evidence="8">Belongs to the adenylate kinase family.</text>
</comment>
<dbReference type="EC" id="2.7.4.3" evidence="2"/>
<dbReference type="InterPro" id="IPR000850">
    <property type="entry name" value="Adenylat/UMP-CMP_kin"/>
</dbReference>
<name>A0A9P0DUJ2_PHYSR</name>
<evidence type="ECO:0000256" key="3">
    <source>
        <dbReference type="ARBA" id="ARBA00022490"/>
    </source>
</evidence>
<dbReference type="PRINTS" id="PR00094">
    <property type="entry name" value="ADENYLTKNASE"/>
</dbReference>
<evidence type="ECO:0000256" key="6">
    <source>
        <dbReference type="ARBA" id="ARBA00022777"/>
    </source>
</evidence>
<gene>
    <name evidence="9" type="ORF">PHYEVI_LOCUS6304</name>
</gene>
<dbReference type="CDD" id="cd01428">
    <property type="entry name" value="ADK"/>
    <property type="match status" value="1"/>
</dbReference>
<dbReference type="InterPro" id="IPR033690">
    <property type="entry name" value="Adenylat_kinase_CS"/>
</dbReference>
<dbReference type="GO" id="GO:0005524">
    <property type="term" value="F:ATP binding"/>
    <property type="evidence" value="ECO:0007669"/>
    <property type="project" value="UniProtKB-KW"/>
</dbReference>
<proteinExistence type="inferred from homology"/>
<dbReference type="PANTHER" id="PTHR23359">
    <property type="entry name" value="NUCLEOTIDE KINASE"/>
    <property type="match status" value="1"/>
</dbReference>
<evidence type="ECO:0000313" key="10">
    <source>
        <dbReference type="Proteomes" id="UP001153712"/>
    </source>
</evidence>
<dbReference type="Pfam" id="PF00406">
    <property type="entry name" value="ADK"/>
    <property type="match status" value="1"/>
</dbReference>
<evidence type="ECO:0000256" key="2">
    <source>
        <dbReference type="ARBA" id="ARBA00012955"/>
    </source>
</evidence>
<evidence type="ECO:0000256" key="8">
    <source>
        <dbReference type="RuleBase" id="RU003330"/>
    </source>
</evidence>
<keyword evidence="3" id="KW-0963">Cytoplasm</keyword>
<sequence length="200" mass="22241">MGSEETQAPIPDLNVPIVWVLGGPGSGKGTQCEKIVERYDLTHLSTGDLLRAEVESGSDRGRELQDIMTKGELVPNETVLNLLRDAMIKALPDAKGFLIDGYPREKQQGIDFEQSIGPMTIAIYFEASDQVLIERLLERGQTSGRADDNIKTIKQRLATFKANNDAILQHFAEKIQKVNAERLQQKIFEDVITILDPVLP</sequence>
<evidence type="ECO:0000313" key="9">
    <source>
        <dbReference type="EMBL" id="CAH1181018.1"/>
    </source>
</evidence>
<dbReference type="HAMAP" id="MF_00235">
    <property type="entry name" value="Adenylate_kinase_Adk"/>
    <property type="match status" value="1"/>
</dbReference>
<evidence type="ECO:0000256" key="7">
    <source>
        <dbReference type="ARBA" id="ARBA00022840"/>
    </source>
</evidence>